<evidence type="ECO:0000259" key="3">
    <source>
        <dbReference type="PROSITE" id="PS50846"/>
    </source>
</evidence>
<dbReference type="Proteomes" id="UP000752012">
    <property type="component" value="Unassembled WGS sequence"/>
</dbReference>
<proteinExistence type="predicted"/>
<reference evidence="4 5" key="1">
    <citation type="submission" date="2020-03" db="EMBL/GenBank/DDBJ databases">
        <title>Assessment of the enzymatic potential of alkaline-tolerant lipase obtained from Bacillus luteus H11 (technogenic soil) for the bioremediation of saline soils contaminated with petroleum substances.</title>
        <authorList>
            <person name="Kalwasinska A."/>
        </authorList>
    </citation>
    <scope>NUCLEOTIDE SEQUENCE [LARGE SCALE GENOMIC DNA]</scope>
    <source>
        <strain evidence="4 5">H11</strain>
    </source>
</reference>
<protein>
    <submittedName>
        <fullName evidence="4">Heavy-metal-associated domain-containing protein</fullName>
    </submittedName>
</protein>
<dbReference type="CDD" id="cd00371">
    <property type="entry name" value="HMA"/>
    <property type="match status" value="1"/>
</dbReference>
<dbReference type="Gene3D" id="3.30.70.100">
    <property type="match status" value="1"/>
</dbReference>
<dbReference type="PRINTS" id="PR00941">
    <property type="entry name" value="CDATPASE"/>
</dbReference>
<dbReference type="Pfam" id="PF00403">
    <property type="entry name" value="HMA"/>
    <property type="match status" value="1"/>
</dbReference>
<dbReference type="GO" id="GO:0019829">
    <property type="term" value="F:ATPase-coupled monoatomic cation transmembrane transporter activity"/>
    <property type="evidence" value="ECO:0007669"/>
    <property type="project" value="InterPro"/>
</dbReference>
<evidence type="ECO:0000313" key="5">
    <source>
        <dbReference type="Proteomes" id="UP000752012"/>
    </source>
</evidence>
<dbReference type="AlphaFoldDB" id="A0A969PUB3"/>
<dbReference type="GO" id="GO:0016020">
    <property type="term" value="C:membrane"/>
    <property type="evidence" value="ECO:0007669"/>
    <property type="project" value="InterPro"/>
</dbReference>
<gene>
    <name evidence="4" type="ORF">HCN83_17940</name>
</gene>
<dbReference type="PROSITE" id="PS50846">
    <property type="entry name" value="HMA_2"/>
    <property type="match status" value="1"/>
</dbReference>
<keyword evidence="5" id="KW-1185">Reference proteome</keyword>
<name>A0A969PUB3_9BACI</name>
<dbReference type="GO" id="GO:0046872">
    <property type="term" value="F:metal ion binding"/>
    <property type="evidence" value="ECO:0007669"/>
    <property type="project" value="UniProtKB-KW"/>
</dbReference>
<organism evidence="4 5">
    <name type="scientific">Alkalicoccus luteus</name>
    <dbReference type="NCBI Taxonomy" id="1237094"/>
    <lineage>
        <taxon>Bacteria</taxon>
        <taxon>Bacillati</taxon>
        <taxon>Bacillota</taxon>
        <taxon>Bacilli</taxon>
        <taxon>Bacillales</taxon>
        <taxon>Bacillaceae</taxon>
        <taxon>Alkalicoccus</taxon>
    </lineage>
</organism>
<evidence type="ECO:0000256" key="2">
    <source>
        <dbReference type="ARBA" id="ARBA00022967"/>
    </source>
</evidence>
<dbReference type="SUPFAM" id="SSF55008">
    <property type="entry name" value="HMA, heavy metal-associated domain"/>
    <property type="match status" value="1"/>
</dbReference>
<feature type="domain" description="HMA" evidence="3">
    <location>
        <begin position="16"/>
        <end position="57"/>
    </location>
</feature>
<evidence type="ECO:0000313" key="4">
    <source>
        <dbReference type="EMBL" id="NJP39433.1"/>
    </source>
</evidence>
<dbReference type="EMBL" id="JAATHJ010000098">
    <property type="protein sequence ID" value="NJP39433.1"/>
    <property type="molecule type" value="Genomic_DNA"/>
</dbReference>
<sequence>MPEKSRRQTQPEVNKEKKVYRVQGFSCANCAGKFERNVKKLPEVQDAKVNFGASKIS</sequence>
<accession>A0A969PUB3</accession>
<keyword evidence="1" id="KW-0479">Metal-binding</keyword>
<comment type="caution">
    <text evidence="4">The sequence shown here is derived from an EMBL/GenBank/DDBJ whole genome shotgun (WGS) entry which is preliminary data.</text>
</comment>
<keyword evidence="2" id="KW-1278">Translocase</keyword>
<dbReference type="InterPro" id="IPR017969">
    <property type="entry name" value="Heavy-metal-associated_CS"/>
</dbReference>
<dbReference type="InterPro" id="IPR027256">
    <property type="entry name" value="P-typ_ATPase_IB"/>
</dbReference>
<dbReference type="InterPro" id="IPR036163">
    <property type="entry name" value="HMA_dom_sf"/>
</dbReference>
<evidence type="ECO:0000256" key="1">
    <source>
        <dbReference type="ARBA" id="ARBA00022723"/>
    </source>
</evidence>
<dbReference type="PROSITE" id="PS01047">
    <property type="entry name" value="HMA_1"/>
    <property type="match status" value="1"/>
</dbReference>
<feature type="non-terminal residue" evidence="4">
    <location>
        <position position="57"/>
    </location>
</feature>
<dbReference type="InterPro" id="IPR006121">
    <property type="entry name" value="HMA_dom"/>
</dbReference>